<evidence type="ECO:0000313" key="1">
    <source>
        <dbReference type="EMBL" id="DAF90398.1"/>
    </source>
</evidence>
<protein>
    <submittedName>
        <fullName evidence="1">Uncharacterized protein</fullName>
    </submittedName>
</protein>
<dbReference type="EMBL" id="BK016028">
    <property type="protein sequence ID" value="DAF90398.1"/>
    <property type="molecule type" value="Genomic_DNA"/>
</dbReference>
<accession>A0A8S5U7N6</accession>
<sequence>MAVPMCGIIAASANAMNQARKRKKVCNLKGDNREFCKDCLLDKYGECIEKQADKEQNYE</sequence>
<name>A0A8S5U7N6_9CAUD</name>
<reference evidence="1" key="1">
    <citation type="journal article" date="2021" name="Proc. Natl. Acad. Sci. U.S.A.">
        <title>A Catalog of Tens of Thousands of Viruses from Human Metagenomes Reveals Hidden Associations with Chronic Diseases.</title>
        <authorList>
            <person name="Tisza M.J."/>
            <person name="Buck C.B."/>
        </authorList>
    </citation>
    <scope>NUCLEOTIDE SEQUENCE</scope>
    <source>
        <strain evidence="1">CtsNY46</strain>
    </source>
</reference>
<organism evidence="1">
    <name type="scientific">Myoviridae sp. ctsNY46</name>
    <dbReference type="NCBI Taxonomy" id="2825192"/>
    <lineage>
        <taxon>Viruses</taxon>
        <taxon>Duplodnaviria</taxon>
        <taxon>Heunggongvirae</taxon>
        <taxon>Uroviricota</taxon>
        <taxon>Caudoviricetes</taxon>
    </lineage>
</organism>
<proteinExistence type="predicted"/>